<dbReference type="RefSeq" id="XP_018708362.1">
    <property type="nucleotide sequence ID" value="XM_018843912.1"/>
</dbReference>
<sequence>MGSLAPIHVVESDYSDLYQEAMLANYDDPPEAWQKILGGETLSFNGGLFPEDELAAGPHPSSVGPSELRCIDRQLELAGLLRPDAPPRLPLRRILDLGCGWGVLAQRLARVFPDCPRIDAVNLSPSQLRHCAATLPADLHDRVRLLRCNVRDVDGLPDPDVPYDFVFVRGVWFHCLPSVFEASVAGVARRMAPGGLLLLSDPLYEEPGGPAPEGRGEGEVGTEDHKTREYYLSVLEGGGFEVQDMRVLPSNAEMIHWFLTLKANIEANFERYPEGVSVTVRDLHDFAQSFADKVAAEQVSMYTIVAKKAVG</sequence>
<accession>A0A162LNQ0</accession>
<dbReference type="InterPro" id="IPR041698">
    <property type="entry name" value="Methyltransf_25"/>
</dbReference>
<proteinExistence type="predicted"/>
<dbReference type="OrthoDB" id="66144at2759"/>
<dbReference type="GO" id="GO:0008168">
    <property type="term" value="F:methyltransferase activity"/>
    <property type="evidence" value="ECO:0007669"/>
    <property type="project" value="UniProtKB-KW"/>
</dbReference>
<evidence type="ECO:0000313" key="3">
    <source>
        <dbReference type="Proteomes" id="UP000076744"/>
    </source>
</evidence>
<feature type="domain" description="Methyltransferase" evidence="1">
    <location>
        <begin position="94"/>
        <end position="195"/>
    </location>
</feature>
<dbReference type="GO" id="GO:0032259">
    <property type="term" value="P:methylation"/>
    <property type="evidence" value="ECO:0007669"/>
    <property type="project" value="UniProtKB-KW"/>
</dbReference>
<evidence type="ECO:0000313" key="2">
    <source>
        <dbReference type="EMBL" id="OAA73404.1"/>
    </source>
</evidence>
<dbReference type="CDD" id="cd02440">
    <property type="entry name" value="AdoMet_MTases"/>
    <property type="match status" value="1"/>
</dbReference>
<dbReference type="STRING" id="1081104.A0A162LNQ0"/>
<evidence type="ECO:0000259" key="1">
    <source>
        <dbReference type="Pfam" id="PF13649"/>
    </source>
</evidence>
<gene>
    <name evidence="2" type="ORF">ISF_00305</name>
</gene>
<dbReference type="AlphaFoldDB" id="A0A162LNQ0"/>
<dbReference type="Gene3D" id="3.40.50.150">
    <property type="entry name" value="Vaccinia Virus protein VP39"/>
    <property type="match status" value="1"/>
</dbReference>
<comment type="caution">
    <text evidence="2">The sequence shown here is derived from an EMBL/GenBank/DDBJ whole genome shotgun (WGS) entry which is preliminary data.</text>
</comment>
<keyword evidence="2" id="KW-0489">Methyltransferase</keyword>
<dbReference type="EMBL" id="AZHB01000001">
    <property type="protein sequence ID" value="OAA73404.1"/>
    <property type="molecule type" value="Genomic_DNA"/>
</dbReference>
<dbReference type="Proteomes" id="UP000076744">
    <property type="component" value="Unassembled WGS sequence"/>
</dbReference>
<dbReference type="Pfam" id="PF13649">
    <property type="entry name" value="Methyltransf_25"/>
    <property type="match status" value="1"/>
</dbReference>
<dbReference type="PANTHER" id="PTHR43464">
    <property type="entry name" value="METHYLTRANSFERASE"/>
    <property type="match status" value="1"/>
</dbReference>
<organism evidence="2 3">
    <name type="scientific">Cordyceps fumosorosea (strain ARSEF 2679)</name>
    <name type="common">Isaria fumosorosea</name>
    <dbReference type="NCBI Taxonomy" id="1081104"/>
    <lineage>
        <taxon>Eukaryota</taxon>
        <taxon>Fungi</taxon>
        <taxon>Dikarya</taxon>
        <taxon>Ascomycota</taxon>
        <taxon>Pezizomycotina</taxon>
        <taxon>Sordariomycetes</taxon>
        <taxon>Hypocreomycetidae</taxon>
        <taxon>Hypocreales</taxon>
        <taxon>Cordycipitaceae</taxon>
        <taxon>Cordyceps</taxon>
    </lineage>
</organism>
<dbReference type="InterPro" id="IPR029063">
    <property type="entry name" value="SAM-dependent_MTases_sf"/>
</dbReference>
<reference evidence="2 3" key="1">
    <citation type="journal article" date="2016" name="Genome Biol. Evol.">
        <title>Divergent and convergent evolution of fungal pathogenicity.</title>
        <authorList>
            <person name="Shang Y."/>
            <person name="Xiao G."/>
            <person name="Zheng P."/>
            <person name="Cen K."/>
            <person name="Zhan S."/>
            <person name="Wang C."/>
        </authorList>
    </citation>
    <scope>NUCLEOTIDE SEQUENCE [LARGE SCALE GENOMIC DNA]</scope>
    <source>
        <strain evidence="2 3">ARSEF 2679</strain>
    </source>
</reference>
<name>A0A162LNQ0_CORFA</name>
<keyword evidence="3" id="KW-1185">Reference proteome</keyword>
<dbReference type="SUPFAM" id="SSF53335">
    <property type="entry name" value="S-adenosyl-L-methionine-dependent methyltransferases"/>
    <property type="match status" value="1"/>
</dbReference>
<dbReference type="PANTHER" id="PTHR43464:SF94">
    <property type="entry name" value="MALONYL-[ACYL-CARRIER PROTEIN] O-METHYLTRANSFERASE"/>
    <property type="match status" value="1"/>
</dbReference>
<dbReference type="GeneID" id="30016597"/>
<keyword evidence="2" id="KW-0808">Transferase</keyword>
<protein>
    <submittedName>
        <fullName evidence="2">Methyltransferase type 12</fullName>
    </submittedName>
</protein>